<keyword evidence="2" id="KW-0732">Signal</keyword>
<comment type="caution">
    <text evidence="3">The sequence shown here is derived from an EMBL/GenBank/DDBJ whole genome shotgun (WGS) entry which is preliminary data.</text>
</comment>
<gene>
    <name evidence="3" type="ORF">D917_02055</name>
</gene>
<evidence type="ECO:0008006" key="5">
    <source>
        <dbReference type="Google" id="ProtNLM"/>
    </source>
</evidence>
<evidence type="ECO:0000256" key="2">
    <source>
        <dbReference type="SAM" id="SignalP"/>
    </source>
</evidence>
<evidence type="ECO:0000313" key="3">
    <source>
        <dbReference type="EMBL" id="OUC45042.1"/>
    </source>
</evidence>
<accession>A0A1Y3EIP2</accession>
<reference evidence="3 4" key="1">
    <citation type="submission" date="2015-04" db="EMBL/GenBank/DDBJ databases">
        <title>Draft genome of the roundworm Trichinella nativa.</title>
        <authorList>
            <person name="Mitreva M."/>
        </authorList>
    </citation>
    <scope>NUCLEOTIDE SEQUENCE [LARGE SCALE GENOMIC DNA]</scope>
    <source>
        <strain evidence="3 4">ISS45</strain>
    </source>
</reference>
<dbReference type="EMBL" id="LVZM01010908">
    <property type="protein sequence ID" value="OUC45042.1"/>
    <property type="molecule type" value="Genomic_DNA"/>
</dbReference>
<dbReference type="AlphaFoldDB" id="A0A1Y3EIP2"/>
<dbReference type="Gene3D" id="2.20.100.10">
    <property type="entry name" value="Thrombospondin type-1 (TSP1) repeat"/>
    <property type="match status" value="1"/>
</dbReference>
<feature type="signal peptide" evidence="2">
    <location>
        <begin position="1"/>
        <end position="28"/>
    </location>
</feature>
<dbReference type="PROSITE" id="PS50092">
    <property type="entry name" value="TSP1"/>
    <property type="match status" value="1"/>
</dbReference>
<evidence type="ECO:0000313" key="4">
    <source>
        <dbReference type="Proteomes" id="UP000243006"/>
    </source>
</evidence>
<feature type="non-terminal residue" evidence="3">
    <location>
        <position position="120"/>
    </location>
</feature>
<feature type="region of interest" description="Disordered" evidence="1">
    <location>
        <begin position="89"/>
        <end position="120"/>
    </location>
</feature>
<feature type="compositionally biased region" description="Polar residues" evidence="1">
    <location>
        <begin position="97"/>
        <end position="106"/>
    </location>
</feature>
<protein>
    <recommendedName>
        <fullName evidence="5">Thrombospondin type 1 domain protein</fullName>
    </recommendedName>
</protein>
<name>A0A1Y3EIP2_9BILA</name>
<feature type="chain" id="PRO_5010985216" description="Thrombospondin type 1 domain protein" evidence="2">
    <location>
        <begin position="29"/>
        <end position="120"/>
    </location>
</feature>
<dbReference type="InterPro" id="IPR000884">
    <property type="entry name" value="TSP1_rpt"/>
</dbReference>
<sequence>MVSRSNPEKIRMLLWRMMALCLFPLHDSVTVAITHVGQETLHTKELLFLQLCTFMWSTWGSWEGVCPTNCKAWINNRRRVSRLTRYRHCNNPPPANGGSQCSGSSKEQVDCELPCPVDGS</sequence>
<dbReference type="InterPro" id="IPR036383">
    <property type="entry name" value="TSP1_rpt_sf"/>
</dbReference>
<dbReference type="Proteomes" id="UP000243006">
    <property type="component" value="Unassembled WGS sequence"/>
</dbReference>
<organism evidence="3 4">
    <name type="scientific">Trichinella nativa</name>
    <dbReference type="NCBI Taxonomy" id="6335"/>
    <lineage>
        <taxon>Eukaryota</taxon>
        <taxon>Metazoa</taxon>
        <taxon>Ecdysozoa</taxon>
        <taxon>Nematoda</taxon>
        <taxon>Enoplea</taxon>
        <taxon>Dorylaimia</taxon>
        <taxon>Trichinellida</taxon>
        <taxon>Trichinellidae</taxon>
        <taxon>Trichinella</taxon>
    </lineage>
</organism>
<proteinExistence type="predicted"/>
<evidence type="ECO:0000256" key="1">
    <source>
        <dbReference type="SAM" id="MobiDB-lite"/>
    </source>
</evidence>